<dbReference type="SUPFAM" id="SSF55120">
    <property type="entry name" value="Pseudouridine synthase"/>
    <property type="match status" value="1"/>
</dbReference>
<comment type="similarity">
    <text evidence="1">Belongs to the pseudouridine synthase RluA family.</text>
</comment>
<dbReference type="Proteomes" id="UP000595917">
    <property type="component" value="Chromosome"/>
</dbReference>
<dbReference type="CDD" id="cd02869">
    <property type="entry name" value="PseudoU_synth_RluA_like"/>
    <property type="match status" value="1"/>
</dbReference>
<dbReference type="Pfam" id="PF00849">
    <property type="entry name" value="PseudoU_synth_2"/>
    <property type="match status" value="1"/>
</dbReference>
<dbReference type="GO" id="GO:0140098">
    <property type="term" value="F:catalytic activity, acting on RNA"/>
    <property type="evidence" value="ECO:0007669"/>
    <property type="project" value="UniProtKB-ARBA"/>
</dbReference>
<dbReference type="GO" id="GO:0003723">
    <property type="term" value="F:RNA binding"/>
    <property type="evidence" value="ECO:0007669"/>
    <property type="project" value="InterPro"/>
</dbReference>
<dbReference type="PROSITE" id="PS01129">
    <property type="entry name" value="PSI_RLU"/>
    <property type="match status" value="1"/>
</dbReference>
<dbReference type="AlphaFoldDB" id="A0A7T7XQH8"/>
<protein>
    <submittedName>
        <fullName evidence="3">RNA pseudouridine synthase</fullName>
    </submittedName>
</protein>
<dbReference type="PANTHER" id="PTHR21600">
    <property type="entry name" value="MITOCHONDRIAL RNA PSEUDOURIDINE SYNTHASE"/>
    <property type="match status" value="1"/>
</dbReference>
<evidence type="ECO:0000256" key="1">
    <source>
        <dbReference type="ARBA" id="ARBA00010876"/>
    </source>
</evidence>
<dbReference type="KEGG" id="bhc:JFL75_06410"/>
<evidence type="ECO:0000313" key="4">
    <source>
        <dbReference type="Proteomes" id="UP000595917"/>
    </source>
</evidence>
<dbReference type="RefSeq" id="WP_215627848.1">
    <property type="nucleotide sequence ID" value="NZ_CP067089.2"/>
</dbReference>
<dbReference type="GO" id="GO:0000455">
    <property type="term" value="P:enzyme-directed rRNA pseudouridine synthesis"/>
    <property type="evidence" value="ECO:0007669"/>
    <property type="project" value="TreeGrafter"/>
</dbReference>
<name>A0A7T7XQH8_9SPIR</name>
<dbReference type="InterPro" id="IPR020103">
    <property type="entry name" value="PsdUridine_synth_cat_dom_sf"/>
</dbReference>
<dbReference type="InterPro" id="IPR050188">
    <property type="entry name" value="RluA_PseudoU_synthase"/>
</dbReference>
<accession>A0A7T7XQH8</accession>
<feature type="domain" description="Pseudouridine synthase RsuA/RluA-like" evidence="2">
    <location>
        <begin position="17"/>
        <end position="180"/>
    </location>
</feature>
<proteinExistence type="inferred from homology"/>
<keyword evidence="4" id="KW-1185">Reference proteome</keyword>
<gene>
    <name evidence="3" type="ORF">JFL75_06410</name>
</gene>
<dbReference type="GO" id="GO:0009982">
    <property type="term" value="F:pseudouridine synthase activity"/>
    <property type="evidence" value="ECO:0007669"/>
    <property type="project" value="InterPro"/>
</dbReference>
<reference evidence="3" key="1">
    <citation type="submission" date="2021-01" db="EMBL/GenBank/DDBJ databases">
        <title>Description of Breznakiella homolactica.</title>
        <authorList>
            <person name="Song Y."/>
            <person name="Brune A."/>
        </authorList>
    </citation>
    <scope>NUCLEOTIDE SEQUENCE</scope>
    <source>
        <strain evidence="3">RmG30</strain>
    </source>
</reference>
<dbReference type="InterPro" id="IPR006145">
    <property type="entry name" value="PsdUridine_synth_RsuA/RluA"/>
</dbReference>
<dbReference type="Gene3D" id="3.30.2350.10">
    <property type="entry name" value="Pseudouridine synthase"/>
    <property type="match status" value="1"/>
</dbReference>
<dbReference type="PANTHER" id="PTHR21600:SF87">
    <property type="entry name" value="RNA PSEUDOURIDYLATE SYNTHASE DOMAIN-CONTAINING PROTEIN 1"/>
    <property type="match status" value="1"/>
</dbReference>
<evidence type="ECO:0000313" key="3">
    <source>
        <dbReference type="EMBL" id="QQO10543.1"/>
    </source>
</evidence>
<dbReference type="EMBL" id="CP067089">
    <property type="protein sequence ID" value="QQO10543.1"/>
    <property type="molecule type" value="Genomic_DNA"/>
</dbReference>
<sequence>MKHSDPYTLLYEDKFLLAVDKSSGIAVTADRWDESKERLDKLLNSFIAREIEKDPEAGQKRFPFPHRVFIVHRIDRDTSGIVLFTKDQESHRELSKAFEGHRIKKSYIAVVHGRPSWKETACDLPLVADGDKKHRTIIDKYQGKKAITNFRYLGGAGNYSIIEALPETGRTHQIRVHLASLGHPIVCDPLYGTSSKGVYLSSFKRGWRGDPIDERPLLSRMGLHAARIGLPALSIKTDAAEETIPPLNLHASLPKDMAALAKQMEKSGSAITGIEDLL</sequence>
<organism evidence="3 4">
    <name type="scientific">Breznakiella homolactica</name>
    <dbReference type="NCBI Taxonomy" id="2798577"/>
    <lineage>
        <taxon>Bacteria</taxon>
        <taxon>Pseudomonadati</taxon>
        <taxon>Spirochaetota</taxon>
        <taxon>Spirochaetia</taxon>
        <taxon>Spirochaetales</taxon>
        <taxon>Breznakiellaceae</taxon>
        <taxon>Breznakiella</taxon>
    </lineage>
</organism>
<evidence type="ECO:0000259" key="2">
    <source>
        <dbReference type="Pfam" id="PF00849"/>
    </source>
</evidence>
<dbReference type="InterPro" id="IPR006224">
    <property type="entry name" value="PsdUridine_synth_RluA-like_CS"/>
</dbReference>